<dbReference type="RefSeq" id="WP_148689563.1">
    <property type="nucleotide sequence ID" value="NZ_LT671858.1"/>
</dbReference>
<organism evidence="7 8">
    <name type="scientific">Cuniculiplasma divulgatum</name>
    <dbReference type="NCBI Taxonomy" id="1673428"/>
    <lineage>
        <taxon>Archaea</taxon>
        <taxon>Methanobacteriati</taxon>
        <taxon>Thermoplasmatota</taxon>
        <taxon>Thermoplasmata</taxon>
        <taxon>Thermoplasmatales</taxon>
        <taxon>Cuniculiplasmataceae</taxon>
        <taxon>Cuniculiplasma</taxon>
    </lineage>
</organism>
<feature type="transmembrane region" description="Helical" evidence="6">
    <location>
        <begin position="7"/>
        <end position="27"/>
    </location>
</feature>
<feature type="transmembrane region" description="Helical" evidence="6">
    <location>
        <begin position="222"/>
        <end position="250"/>
    </location>
</feature>
<proteinExistence type="predicted"/>
<feature type="transmembrane region" description="Helical" evidence="6">
    <location>
        <begin position="112"/>
        <end position="133"/>
    </location>
</feature>
<comment type="subcellular location">
    <subcellularLocation>
        <location evidence="1">Cell membrane</location>
        <topology evidence="1">Multi-pass membrane protein</topology>
    </subcellularLocation>
</comment>
<feature type="transmembrane region" description="Helical" evidence="6">
    <location>
        <begin position="78"/>
        <end position="100"/>
    </location>
</feature>
<dbReference type="InterPro" id="IPR002797">
    <property type="entry name" value="Polysacc_synth"/>
</dbReference>
<protein>
    <submittedName>
        <fullName evidence="7">Flippase</fullName>
    </submittedName>
</protein>
<evidence type="ECO:0000256" key="1">
    <source>
        <dbReference type="ARBA" id="ARBA00004651"/>
    </source>
</evidence>
<feature type="transmembrane region" description="Helical" evidence="6">
    <location>
        <begin position="331"/>
        <end position="352"/>
    </location>
</feature>
<dbReference type="EMBL" id="LT671858">
    <property type="protein sequence ID" value="SIM43658.1"/>
    <property type="molecule type" value="Genomic_DNA"/>
</dbReference>
<feature type="transmembrane region" description="Helical" evidence="6">
    <location>
        <begin position="178"/>
        <end position="201"/>
    </location>
</feature>
<feature type="transmembrane region" description="Helical" evidence="6">
    <location>
        <begin position="364"/>
        <end position="384"/>
    </location>
</feature>
<sequence length="500" mass="56269">MLSNKSPAIFFQTFISSLLGYIALFFINRYIGPVYWGYLSYALAFGALFSLVTDLGFNTTYVKFISGEGDTAEDMGAYLVIKVVLNVIYVAVVLGSLLFWTDVLKRGFQNPIEYWTIIAVIPYYTILNIMPVFNNYYKANMQSYNIAMPRLIESVFRNSIFIGIGVLYYLHIEGSLGAGITVILALLYSISYLIYIILLWLHGRPWVFKKPAVETIKKYIKFAIPLAFATSIGIVNGNIDKIIVQFFWGAVATGALYTDQRLISIIATLTGPVTIFLLPLLMRNLEDTKEIQNTKIMEYERILSLISAPFAMILFFLSPFILNIYNARYLMYASSLSIIAVGGYVGALTYPFSSSIISKGKQHMVAWISLSGIILNIILNVILIPTTILGFRLGSLGVEGATISYTAANFLVYFLYKEYFRKINETRTRSTAVIHIVVAFPSALVLLLSAIYLKPYSFIVLFPVILLSLLLYLIMSLSLKEITTGQIKMLIRNLIPRKDQ</sequence>
<dbReference type="Proteomes" id="UP000195607">
    <property type="component" value="Chromosome I"/>
</dbReference>
<accession>A0A1N5T6C7</accession>
<evidence type="ECO:0000313" key="8">
    <source>
        <dbReference type="Proteomes" id="UP000195607"/>
    </source>
</evidence>
<keyword evidence="4 6" id="KW-1133">Transmembrane helix</keyword>
<feature type="transmembrane region" description="Helical" evidence="6">
    <location>
        <begin position="154"/>
        <end position="172"/>
    </location>
</feature>
<feature type="transmembrane region" description="Helical" evidence="6">
    <location>
        <begin position="458"/>
        <end position="479"/>
    </location>
</feature>
<keyword evidence="2" id="KW-1003">Cell membrane</keyword>
<evidence type="ECO:0000256" key="5">
    <source>
        <dbReference type="ARBA" id="ARBA00023136"/>
    </source>
</evidence>
<dbReference type="InterPro" id="IPR050833">
    <property type="entry name" value="Poly_Biosynth_Transport"/>
</dbReference>
<dbReference type="AlphaFoldDB" id="A0A1N5T6C7"/>
<dbReference type="GO" id="GO:0005886">
    <property type="term" value="C:plasma membrane"/>
    <property type="evidence" value="ECO:0007669"/>
    <property type="project" value="UniProtKB-SubCell"/>
</dbReference>
<reference evidence="7 8" key="1">
    <citation type="submission" date="2016-04" db="EMBL/GenBank/DDBJ databases">
        <authorList>
            <person name="Evans L.H."/>
            <person name="Alamgir A."/>
            <person name="Owens N."/>
            <person name="Weber N.D."/>
            <person name="Virtaneva K."/>
            <person name="Barbian K."/>
            <person name="Babar A."/>
            <person name="Rosenke K."/>
        </authorList>
    </citation>
    <scope>NUCLEOTIDE SEQUENCE [LARGE SCALE GENOMIC DNA]</scope>
    <source>
        <strain evidence="8">S5(T) (JCM 30642 \VKM B-2941)</strain>
    </source>
</reference>
<dbReference type="Pfam" id="PF01943">
    <property type="entry name" value="Polysacc_synt"/>
    <property type="match status" value="1"/>
</dbReference>
<name>A0A1N5T6C7_9ARCH</name>
<evidence type="ECO:0000256" key="4">
    <source>
        <dbReference type="ARBA" id="ARBA00022989"/>
    </source>
</evidence>
<evidence type="ECO:0000256" key="6">
    <source>
        <dbReference type="SAM" id="Phobius"/>
    </source>
</evidence>
<dbReference type="PANTHER" id="PTHR30250:SF11">
    <property type="entry name" value="O-ANTIGEN TRANSPORTER-RELATED"/>
    <property type="match status" value="1"/>
</dbReference>
<dbReference type="PANTHER" id="PTHR30250">
    <property type="entry name" value="PST FAMILY PREDICTED COLANIC ACID TRANSPORTER"/>
    <property type="match status" value="1"/>
</dbReference>
<feature type="transmembrane region" description="Helical" evidence="6">
    <location>
        <begin position="39"/>
        <end position="57"/>
    </location>
</feature>
<feature type="transmembrane region" description="Helical" evidence="6">
    <location>
        <begin position="432"/>
        <end position="452"/>
    </location>
</feature>
<evidence type="ECO:0000313" key="7">
    <source>
        <dbReference type="EMBL" id="SIM43658.1"/>
    </source>
</evidence>
<feature type="transmembrane region" description="Helical" evidence="6">
    <location>
        <begin position="302"/>
        <end position="325"/>
    </location>
</feature>
<keyword evidence="3 6" id="KW-0812">Transmembrane</keyword>
<feature type="transmembrane region" description="Helical" evidence="6">
    <location>
        <begin position="262"/>
        <end position="281"/>
    </location>
</feature>
<keyword evidence="5 6" id="KW-0472">Membrane</keyword>
<gene>
    <name evidence="7" type="ORF">CSP5_0469</name>
</gene>
<dbReference type="GeneID" id="41587771"/>
<evidence type="ECO:0000256" key="2">
    <source>
        <dbReference type="ARBA" id="ARBA00022475"/>
    </source>
</evidence>
<feature type="transmembrane region" description="Helical" evidence="6">
    <location>
        <begin position="396"/>
        <end position="416"/>
    </location>
</feature>
<evidence type="ECO:0000256" key="3">
    <source>
        <dbReference type="ARBA" id="ARBA00022692"/>
    </source>
</evidence>